<dbReference type="InterPro" id="IPR017871">
    <property type="entry name" value="ABC_transporter-like_CS"/>
</dbReference>
<dbReference type="InterPro" id="IPR003593">
    <property type="entry name" value="AAA+_ATPase"/>
</dbReference>
<evidence type="ECO:0000313" key="4">
    <source>
        <dbReference type="EMBL" id="PCJ39834.1"/>
    </source>
</evidence>
<dbReference type="EMBL" id="NVWI01000012">
    <property type="protein sequence ID" value="PCJ39834.1"/>
    <property type="molecule type" value="Genomic_DNA"/>
</dbReference>
<proteinExistence type="predicted"/>
<keyword evidence="2" id="KW-0067">ATP-binding</keyword>
<dbReference type="Pfam" id="PF00005">
    <property type="entry name" value="ABC_tran"/>
    <property type="match status" value="2"/>
</dbReference>
<keyword evidence="1" id="KW-0547">Nucleotide-binding</keyword>
<feature type="domain" description="ABC transporter" evidence="3">
    <location>
        <begin position="1"/>
        <end position="218"/>
    </location>
</feature>
<sequence>MIFQQYLTSHLNIKHWSIEFGQCWAVVGRNGSGKKHLAQALLTQQSTPENSQHTFSLISFEQQQAFYESELKNDDTDFIDRLDPGTTVRALLNATDAEIQSLSFLNLESILDRGYRLLSSGESRKALLAQALLQKPNYLILDEPYDSLDKQSKKELSEFFSTLVQQGDIQLIFLLNDLNEINDWHSHVAILEKGELIAQGLREEILNNQDLHALLDFDTNTLPPWPESLSKAQVSNPIVTLNKAKVSYGDTVIFENIDLRIKPGEHTLLTGPNGSGKSTLLHLITGDHPQSYANDISVLGFKRGSGESIWQLKKNIGIVSPELHRNHRVSGSALEITLSGFFDSIGLYEASSPLQIEHAKQWLALVGLAHKSSTSFKTLAYGEQRLVLIARALVKQPALLICDEPTQGLDQINRLRFLYFLEHLSSQQHTTVLMASHRDDEHLALFQHHLKL</sequence>
<evidence type="ECO:0000259" key="3">
    <source>
        <dbReference type="PROSITE" id="PS50893"/>
    </source>
</evidence>
<dbReference type="PROSITE" id="PS00211">
    <property type="entry name" value="ABC_TRANSPORTER_1"/>
    <property type="match status" value="2"/>
</dbReference>
<evidence type="ECO:0000313" key="5">
    <source>
        <dbReference type="Proteomes" id="UP000228987"/>
    </source>
</evidence>
<dbReference type="AlphaFoldDB" id="A0A2A5C7H2"/>
<dbReference type="PROSITE" id="PS50893">
    <property type="entry name" value="ABC_TRANSPORTER_2"/>
    <property type="match status" value="2"/>
</dbReference>
<protein>
    <recommendedName>
        <fullName evidence="3">ABC transporter domain-containing protein</fullName>
    </recommendedName>
</protein>
<evidence type="ECO:0000256" key="1">
    <source>
        <dbReference type="ARBA" id="ARBA00022741"/>
    </source>
</evidence>
<organism evidence="4 5">
    <name type="scientific">SAR86 cluster bacterium</name>
    <dbReference type="NCBI Taxonomy" id="2030880"/>
    <lineage>
        <taxon>Bacteria</taxon>
        <taxon>Pseudomonadati</taxon>
        <taxon>Pseudomonadota</taxon>
        <taxon>Gammaproteobacteria</taxon>
        <taxon>SAR86 cluster</taxon>
    </lineage>
</organism>
<dbReference type="SMART" id="SM00382">
    <property type="entry name" value="AAA"/>
    <property type="match status" value="2"/>
</dbReference>
<dbReference type="InterPro" id="IPR003439">
    <property type="entry name" value="ABC_transporter-like_ATP-bd"/>
</dbReference>
<dbReference type="GO" id="GO:0016887">
    <property type="term" value="F:ATP hydrolysis activity"/>
    <property type="evidence" value="ECO:0007669"/>
    <property type="project" value="InterPro"/>
</dbReference>
<dbReference type="InterPro" id="IPR027417">
    <property type="entry name" value="P-loop_NTPase"/>
</dbReference>
<dbReference type="PANTHER" id="PTHR43158:SF2">
    <property type="entry name" value="SKFA PEPTIDE EXPORT ATP-BINDING PROTEIN SKFE"/>
    <property type="match status" value="1"/>
</dbReference>
<dbReference type="GO" id="GO:0005524">
    <property type="term" value="F:ATP binding"/>
    <property type="evidence" value="ECO:0007669"/>
    <property type="project" value="UniProtKB-KW"/>
</dbReference>
<gene>
    <name evidence="4" type="ORF">COA71_13190</name>
</gene>
<evidence type="ECO:0000256" key="2">
    <source>
        <dbReference type="ARBA" id="ARBA00022840"/>
    </source>
</evidence>
<accession>A0A2A5C7H2</accession>
<dbReference type="Proteomes" id="UP000228987">
    <property type="component" value="Unassembled WGS sequence"/>
</dbReference>
<reference evidence="5" key="1">
    <citation type="submission" date="2017-08" db="EMBL/GenBank/DDBJ databases">
        <title>A dynamic microbial community with high functional redundancy inhabits the cold, oxic subseafloor aquifer.</title>
        <authorList>
            <person name="Tully B.J."/>
            <person name="Wheat C.G."/>
            <person name="Glazer B.T."/>
            <person name="Huber J.A."/>
        </authorList>
    </citation>
    <scope>NUCLEOTIDE SEQUENCE [LARGE SCALE GENOMIC DNA]</scope>
</reference>
<name>A0A2A5C7H2_9GAMM</name>
<comment type="caution">
    <text evidence="4">The sequence shown here is derived from an EMBL/GenBank/DDBJ whole genome shotgun (WGS) entry which is preliminary data.</text>
</comment>
<dbReference type="SUPFAM" id="SSF52540">
    <property type="entry name" value="P-loop containing nucleoside triphosphate hydrolases"/>
    <property type="match status" value="2"/>
</dbReference>
<dbReference type="Gene3D" id="3.40.50.300">
    <property type="entry name" value="P-loop containing nucleotide triphosphate hydrolases"/>
    <property type="match status" value="2"/>
</dbReference>
<feature type="domain" description="ABC transporter" evidence="3">
    <location>
        <begin position="238"/>
        <end position="452"/>
    </location>
</feature>
<dbReference type="PANTHER" id="PTHR43158">
    <property type="entry name" value="SKFA PEPTIDE EXPORT ATP-BINDING PROTEIN SKFE"/>
    <property type="match status" value="1"/>
</dbReference>